<dbReference type="GO" id="GO:0003677">
    <property type="term" value="F:DNA binding"/>
    <property type="evidence" value="ECO:0007669"/>
    <property type="project" value="InterPro"/>
</dbReference>
<dbReference type="HOGENOM" id="CLU_2827727_0_0_11"/>
<dbReference type="SUPFAM" id="SSF47413">
    <property type="entry name" value="lambda repressor-like DNA-binding domains"/>
    <property type="match status" value="1"/>
</dbReference>
<protein>
    <recommendedName>
        <fullName evidence="1">HTH cro/C1-type domain-containing protein</fullName>
    </recommendedName>
</protein>
<evidence type="ECO:0000259" key="1">
    <source>
        <dbReference type="PROSITE" id="PS50943"/>
    </source>
</evidence>
<comment type="caution">
    <text evidence="2">The sequence shown here is derived from an EMBL/GenBank/DDBJ whole genome shotgun (WGS) entry which is preliminary data.</text>
</comment>
<dbReference type="InterPro" id="IPR001387">
    <property type="entry name" value="Cro/C1-type_HTH"/>
</dbReference>
<dbReference type="EMBL" id="AGZR01000009">
    <property type="protein sequence ID" value="EPD32071.1"/>
    <property type="molecule type" value="Genomic_DNA"/>
</dbReference>
<dbReference type="Proteomes" id="UP000014417">
    <property type="component" value="Unassembled WGS sequence"/>
</dbReference>
<proteinExistence type="predicted"/>
<sequence length="66" mass="7191">MTLCGFNQQQLAQKLGVSQASVSRKLNGRTEFSASELAVIANWLDVSVSDLFEPLPEQRVLVEAVA</sequence>
<dbReference type="CDD" id="cd00093">
    <property type="entry name" value="HTH_XRE"/>
    <property type="match status" value="1"/>
</dbReference>
<dbReference type="PROSITE" id="PS50943">
    <property type="entry name" value="HTH_CROC1"/>
    <property type="match status" value="1"/>
</dbReference>
<evidence type="ECO:0000313" key="3">
    <source>
        <dbReference type="Proteomes" id="UP000014417"/>
    </source>
</evidence>
<keyword evidence="3" id="KW-1185">Reference proteome</keyword>
<dbReference type="AlphaFoldDB" id="S2VYY0"/>
<name>S2VYY0_9ACTN</name>
<evidence type="ECO:0000313" key="2">
    <source>
        <dbReference type="EMBL" id="EPD32071.1"/>
    </source>
</evidence>
<reference evidence="2 3" key="1">
    <citation type="submission" date="2013-04" db="EMBL/GenBank/DDBJ databases">
        <title>The Genome Sequence of Propionimicrobium lymphophilum ACS-093-V-SCH5.</title>
        <authorList>
            <consortium name="The Broad Institute Genomics Platform"/>
            <person name="Earl A."/>
            <person name="Ward D."/>
            <person name="Feldgarden M."/>
            <person name="Gevers D."/>
            <person name="Saerens B."/>
            <person name="Vaneechoutte M."/>
            <person name="Walker B."/>
            <person name="Young S."/>
            <person name="Zeng Q."/>
            <person name="Gargeya S."/>
            <person name="Fitzgerald M."/>
            <person name="Haas B."/>
            <person name="Abouelleil A."/>
            <person name="Allen A.W."/>
            <person name="Alvarado L."/>
            <person name="Arachchi H.M."/>
            <person name="Berlin A.M."/>
            <person name="Chapman S.B."/>
            <person name="Gainer-Dewar J."/>
            <person name="Goldberg J."/>
            <person name="Griggs A."/>
            <person name="Gujja S."/>
            <person name="Hansen M."/>
            <person name="Howarth C."/>
            <person name="Imamovic A."/>
            <person name="Ireland A."/>
            <person name="Larimer J."/>
            <person name="McCowan C."/>
            <person name="Murphy C."/>
            <person name="Pearson M."/>
            <person name="Poon T.W."/>
            <person name="Priest M."/>
            <person name="Roberts A."/>
            <person name="Saif S."/>
            <person name="Shea T."/>
            <person name="Sisk P."/>
            <person name="Sykes S."/>
            <person name="Wortman J."/>
            <person name="Nusbaum C."/>
            <person name="Birren B."/>
        </authorList>
    </citation>
    <scope>NUCLEOTIDE SEQUENCE [LARGE SCALE GENOMIC DNA]</scope>
    <source>
        <strain evidence="2 3">ACS-093-V-SCH5</strain>
    </source>
</reference>
<dbReference type="Pfam" id="PF13443">
    <property type="entry name" value="HTH_26"/>
    <property type="match status" value="1"/>
</dbReference>
<organism evidence="2 3">
    <name type="scientific">Propionimicrobium lymphophilum ACS-093-V-SCH5</name>
    <dbReference type="NCBI Taxonomy" id="883161"/>
    <lineage>
        <taxon>Bacteria</taxon>
        <taxon>Bacillati</taxon>
        <taxon>Actinomycetota</taxon>
        <taxon>Actinomycetes</taxon>
        <taxon>Propionibacteriales</taxon>
        <taxon>Propionibacteriaceae</taxon>
        <taxon>Propionimicrobium</taxon>
    </lineage>
</organism>
<gene>
    <name evidence="2" type="ORF">HMPREF9306_01633</name>
</gene>
<dbReference type="STRING" id="883161.HMPREF9306_01633"/>
<dbReference type="Gene3D" id="1.10.260.40">
    <property type="entry name" value="lambda repressor-like DNA-binding domains"/>
    <property type="match status" value="1"/>
</dbReference>
<accession>S2VYY0</accession>
<dbReference type="InterPro" id="IPR010982">
    <property type="entry name" value="Lambda_DNA-bd_dom_sf"/>
</dbReference>
<feature type="domain" description="HTH cro/C1-type" evidence="1">
    <location>
        <begin position="5"/>
        <end position="51"/>
    </location>
</feature>